<dbReference type="Gene3D" id="1.50.10.10">
    <property type="match status" value="1"/>
</dbReference>
<evidence type="ECO:0000313" key="1">
    <source>
        <dbReference type="EMBL" id="CAB4666001.1"/>
    </source>
</evidence>
<dbReference type="AlphaFoldDB" id="A0A6J6LW67"/>
<dbReference type="InterPro" id="IPR008928">
    <property type="entry name" value="6-hairpin_glycosidase_sf"/>
</dbReference>
<dbReference type="EMBL" id="CAEZWU010000063">
    <property type="protein sequence ID" value="CAB4666001.1"/>
    <property type="molecule type" value="Genomic_DNA"/>
</dbReference>
<dbReference type="SUPFAM" id="SSF48208">
    <property type="entry name" value="Six-hairpin glycosidases"/>
    <property type="match status" value="1"/>
</dbReference>
<accession>A0A6J6LW67</accession>
<protein>
    <submittedName>
        <fullName evidence="1">Unannotated protein</fullName>
    </submittedName>
</protein>
<name>A0A6J6LW67_9ZZZZ</name>
<dbReference type="InterPro" id="IPR012341">
    <property type="entry name" value="6hp_glycosidase-like_sf"/>
</dbReference>
<gene>
    <name evidence="1" type="ORF">UFOPK2292_00559</name>
</gene>
<reference evidence="1" key="1">
    <citation type="submission" date="2020-05" db="EMBL/GenBank/DDBJ databases">
        <authorList>
            <person name="Chiriac C."/>
            <person name="Salcher M."/>
            <person name="Ghai R."/>
            <person name="Kavagutti S V."/>
        </authorList>
    </citation>
    <scope>NUCLEOTIDE SEQUENCE</scope>
</reference>
<proteinExistence type="predicted"/>
<sequence length="350" mass="39536">MSNDFSARNISAKTADPLTLDELSLTADSIAKLQLPNGMIPWFENGHCDPWNHVETAMALDVMGRHDNAQLAYEWLRTTQRTDGSWYNYFHSDGKVEETKLDSNVCAYIGTGLWHHWLCTQDRETLKHFWPMLESAMTWVLKMRRNDGTILWAREENEKPWDYALLTGCSSIRHALISASKIAAVLNTARPEWIEAAAQIDLVIQNDRDAFEPKDRWAMDWYYPVLTGALTGDAAKSRLAEQWNTFVMPELGVRCVSDEPWVTASETAECSLAYSAIGDFDTAQYLLNTTIQHRTVDGSYLTGLVYPNKVVFPADERSAYTGAAIILAADSLGEISPAARIFRYDELDSY</sequence>
<dbReference type="GO" id="GO:0005975">
    <property type="term" value="P:carbohydrate metabolic process"/>
    <property type="evidence" value="ECO:0007669"/>
    <property type="project" value="InterPro"/>
</dbReference>
<organism evidence="1">
    <name type="scientific">freshwater metagenome</name>
    <dbReference type="NCBI Taxonomy" id="449393"/>
    <lineage>
        <taxon>unclassified sequences</taxon>
        <taxon>metagenomes</taxon>
        <taxon>ecological metagenomes</taxon>
    </lineage>
</organism>